<dbReference type="EMBL" id="GBXM01043658">
    <property type="protein sequence ID" value="JAH64919.1"/>
    <property type="molecule type" value="Transcribed_RNA"/>
</dbReference>
<dbReference type="AlphaFoldDB" id="A0A0E9UGC0"/>
<reference evidence="1" key="2">
    <citation type="journal article" date="2015" name="Fish Shellfish Immunol.">
        <title>Early steps in the European eel (Anguilla anguilla)-Vibrio vulnificus interaction in the gills: Role of the RtxA13 toxin.</title>
        <authorList>
            <person name="Callol A."/>
            <person name="Pajuelo D."/>
            <person name="Ebbesson L."/>
            <person name="Teles M."/>
            <person name="MacKenzie S."/>
            <person name="Amaro C."/>
        </authorList>
    </citation>
    <scope>NUCLEOTIDE SEQUENCE</scope>
</reference>
<organism evidence="1">
    <name type="scientific">Anguilla anguilla</name>
    <name type="common">European freshwater eel</name>
    <name type="synonym">Muraena anguilla</name>
    <dbReference type="NCBI Taxonomy" id="7936"/>
    <lineage>
        <taxon>Eukaryota</taxon>
        <taxon>Metazoa</taxon>
        <taxon>Chordata</taxon>
        <taxon>Craniata</taxon>
        <taxon>Vertebrata</taxon>
        <taxon>Euteleostomi</taxon>
        <taxon>Actinopterygii</taxon>
        <taxon>Neopterygii</taxon>
        <taxon>Teleostei</taxon>
        <taxon>Anguilliformes</taxon>
        <taxon>Anguillidae</taxon>
        <taxon>Anguilla</taxon>
    </lineage>
</organism>
<name>A0A0E9UGC0_ANGAN</name>
<sequence>MIMAIRHQHLDNTLCTQLIHEKLCM</sequence>
<protein>
    <submittedName>
        <fullName evidence="1">Uncharacterized protein</fullName>
    </submittedName>
</protein>
<evidence type="ECO:0000313" key="1">
    <source>
        <dbReference type="EMBL" id="JAH64919.1"/>
    </source>
</evidence>
<reference evidence="1" key="1">
    <citation type="submission" date="2014-11" db="EMBL/GenBank/DDBJ databases">
        <authorList>
            <person name="Amaro Gonzalez C."/>
        </authorList>
    </citation>
    <scope>NUCLEOTIDE SEQUENCE</scope>
</reference>
<proteinExistence type="predicted"/>
<accession>A0A0E9UGC0</accession>